<name>A0A8J5JQ40_HOMAM</name>
<dbReference type="PANTHER" id="PTHR46927:SF3">
    <property type="entry name" value="THAP-TYPE DOMAIN-CONTAINING PROTEIN"/>
    <property type="match status" value="1"/>
</dbReference>
<gene>
    <name evidence="8" type="primary">Thap2-L3</name>
    <name evidence="8" type="ORF">Hamer_G025746</name>
</gene>
<evidence type="ECO:0000313" key="9">
    <source>
        <dbReference type="Proteomes" id="UP000747542"/>
    </source>
</evidence>
<proteinExistence type="predicted"/>
<dbReference type="AlphaFoldDB" id="A0A8J5JQ40"/>
<evidence type="ECO:0000256" key="4">
    <source>
        <dbReference type="ARBA" id="ARBA00023125"/>
    </source>
</evidence>
<evidence type="ECO:0000259" key="7">
    <source>
        <dbReference type="PROSITE" id="PS50950"/>
    </source>
</evidence>
<dbReference type="PANTHER" id="PTHR46927">
    <property type="entry name" value="AGAP005574-PA"/>
    <property type="match status" value="1"/>
</dbReference>
<dbReference type="EMBL" id="JAHLQT010028326">
    <property type="protein sequence ID" value="KAG7162000.1"/>
    <property type="molecule type" value="Genomic_DNA"/>
</dbReference>
<reference evidence="8" key="1">
    <citation type="journal article" date="2021" name="Sci. Adv.">
        <title>The American lobster genome reveals insights on longevity, neural, and immune adaptations.</title>
        <authorList>
            <person name="Polinski J.M."/>
            <person name="Zimin A.V."/>
            <person name="Clark K.F."/>
            <person name="Kohn A.B."/>
            <person name="Sadowski N."/>
            <person name="Timp W."/>
            <person name="Ptitsyn A."/>
            <person name="Khanna P."/>
            <person name="Romanova D.Y."/>
            <person name="Williams P."/>
            <person name="Greenwood S.J."/>
            <person name="Moroz L.L."/>
            <person name="Walt D.R."/>
            <person name="Bodnar A.G."/>
        </authorList>
    </citation>
    <scope>NUCLEOTIDE SEQUENCE</scope>
    <source>
        <strain evidence="8">GMGI-L3</strain>
    </source>
</reference>
<keyword evidence="3" id="KW-0862">Zinc</keyword>
<accession>A0A8J5JQ40</accession>
<comment type="caution">
    <text evidence="8">The sequence shown here is derived from an EMBL/GenBank/DDBJ whole genome shotgun (WGS) entry which is preliminary data.</text>
</comment>
<dbReference type="GO" id="GO:0008270">
    <property type="term" value="F:zinc ion binding"/>
    <property type="evidence" value="ECO:0007669"/>
    <property type="project" value="UniProtKB-KW"/>
</dbReference>
<dbReference type="InterPro" id="IPR052224">
    <property type="entry name" value="THAP_domain_protein"/>
</dbReference>
<evidence type="ECO:0000256" key="5">
    <source>
        <dbReference type="PROSITE-ProRule" id="PRU00309"/>
    </source>
</evidence>
<keyword evidence="1" id="KW-0479">Metal-binding</keyword>
<evidence type="ECO:0000256" key="2">
    <source>
        <dbReference type="ARBA" id="ARBA00022771"/>
    </source>
</evidence>
<sequence>MPNLCAVFGCNSSGGKKSDIVFHRFPKNEELRRRWIDLCKRQDVFNSNNARICSIHFEPSNFVRNIKYKLLGLPIPRSQRKVRDDAVPTLNMPTSLGNTMISMGKIAHEVREMYLSKFKQVSPYVCNAMSPRVVLLRLNSKMIDKYTRQDSGKNDSLLSDDDEDWFTAVNDNWDMSLLEPIIQISSEANSQQGPKGKREGYARGKRGRLALNINRRKSPVQEEIQVKQERPDSPDLGVPNDTMTILTNVAPYNPAVTMLQVPSAVLPMYVSSSQPSSKTLGKGNINITTDHNALPHTGHPPSYGNGVIETNIKQEVTDTEVIIMPFEAAPHGVRPQDAPSKDTLSSVPSPPPKALNPPNKRKKNSSQGKTKKGTAATSDKDPSGHESLRELTTLLVELNNKNTVCDEKIQLFKDEYEKKVSVIEAEKKSNEKEIECVLSLIQNWKEGSKTKAPAPPTTNKRSRKSAR</sequence>
<dbReference type="OrthoDB" id="6375662at2759"/>
<evidence type="ECO:0000256" key="6">
    <source>
        <dbReference type="SAM" id="MobiDB-lite"/>
    </source>
</evidence>
<evidence type="ECO:0000256" key="3">
    <source>
        <dbReference type="ARBA" id="ARBA00022833"/>
    </source>
</evidence>
<dbReference type="InterPro" id="IPR006612">
    <property type="entry name" value="THAP_Znf"/>
</dbReference>
<feature type="domain" description="THAP-type" evidence="7">
    <location>
        <begin position="1"/>
        <end position="91"/>
    </location>
</feature>
<feature type="region of interest" description="Disordered" evidence="6">
    <location>
        <begin position="185"/>
        <end position="204"/>
    </location>
</feature>
<keyword evidence="2 5" id="KW-0863">Zinc-finger</keyword>
<protein>
    <submittedName>
        <fullName evidence="8">THAP domain-containing protein 2-like 3</fullName>
    </submittedName>
</protein>
<dbReference type="Proteomes" id="UP000747542">
    <property type="component" value="Unassembled WGS sequence"/>
</dbReference>
<evidence type="ECO:0000313" key="8">
    <source>
        <dbReference type="EMBL" id="KAG7162000.1"/>
    </source>
</evidence>
<evidence type="ECO:0000256" key="1">
    <source>
        <dbReference type="ARBA" id="ARBA00022723"/>
    </source>
</evidence>
<feature type="compositionally biased region" description="Polar residues" evidence="6">
    <location>
        <begin position="273"/>
        <end position="291"/>
    </location>
</feature>
<feature type="region of interest" description="Disordered" evidence="6">
    <location>
        <begin position="273"/>
        <end position="302"/>
    </location>
</feature>
<dbReference type="SMART" id="SM00692">
    <property type="entry name" value="DM3"/>
    <property type="match status" value="1"/>
</dbReference>
<keyword evidence="4 5" id="KW-0238">DNA-binding</keyword>
<keyword evidence="9" id="KW-1185">Reference proteome</keyword>
<dbReference type="PROSITE" id="PS50950">
    <property type="entry name" value="ZF_THAP"/>
    <property type="match status" value="1"/>
</dbReference>
<feature type="region of interest" description="Disordered" evidence="6">
    <location>
        <begin position="445"/>
        <end position="467"/>
    </location>
</feature>
<feature type="compositionally biased region" description="Basic residues" evidence="6">
    <location>
        <begin position="359"/>
        <end position="372"/>
    </location>
</feature>
<dbReference type="GO" id="GO:0003677">
    <property type="term" value="F:DNA binding"/>
    <property type="evidence" value="ECO:0007669"/>
    <property type="project" value="UniProtKB-UniRule"/>
</dbReference>
<organism evidence="8 9">
    <name type="scientific">Homarus americanus</name>
    <name type="common">American lobster</name>
    <dbReference type="NCBI Taxonomy" id="6706"/>
    <lineage>
        <taxon>Eukaryota</taxon>
        <taxon>Metazoa</taxon>
        <taxon>Ecdysozoa</taxon>
        <taxon>Arthropoda</taxon>
        <taxon>Crustacea</taxon>
        <taxon>Multicrustacea</taxon>
        <taxon>Malacostraca</taxon>
        <taxon>Eumalacostraca</taxon>
        <taxon>Eucarida</taxon>
        <taxon>Decapoda</taxon>
        <taxon>Pleocyemata</taxon>
        <taxon>Astacidea</taxon>
        <taxon>Nephropoidea</taxon>
        <taxon>Nephropidae</taxon>
        <taxon>Homarus</taxon>
    </lineage>
</organism>
<feature type="region of interest" description="Disordered" evidence="6">
    <location>
        <begin position="330"/>
        <end position="386"/>
    </location>
</feature>
<dbReference type="Pfam" id="PF05485">
    <property type="entry name" value="THAP"/>
    <property type="match status" value="1"/>
</dbReference>
<dbReference type="SMART" id="SM00980">
    <property type="entry name" value="THAP"/>
    <property type="match status" value="1"/>
</dbReference>